<comment type="caution">
    <text evidence="1">The sequence shown here is derived from an EMBL/GenBank/DDBJ whole genome shotgun (WGS) entry which is preliminary data.</text>
</comment>
<sequence length="106" mass="11519">MSGFTEGKWELGSEGFSGGYCNIYADGESKFIGTVSAEDVGPEEAEANALLIVQAKDLYKIVQELASEFNFRVGAVGFDEPPHPDHDKLCRLQAILAPINLRENGK</sequence>
<dbReference type="AlphaFoldDB" id="A0A5C5UWC9"/>
<evidence type="ECO:0000313" key="1">
    <source>
        <dbReference type="EMBL" id="TWT30684.1"/>
    </source>
</evidence>
<dbReference type="Proteomes" id="UP000318878">
    <property type="component" value="Unassembled WGS sequence"/>
</dbReference>
<name>A0A5C5UWC9_9BACT</name>
<protein>
    <submittedName>
        <fullName evidence="1">Uncharacterized protein</fullName>
    </submittedName>
</protein>
<dbReference type="RefSeq" id="WP_146435335.1">
    <property type="nucleotide sequence ID" value="NZ_SJPF01000005.1"/>
</dbReference>
<accession>A0A5C5UWC9</accession>
<gene>
    <name evidence="1" type="ORF">Enr8_42070</name>
</gene>
<organism evidence="1 2">
    <name type="scientific">Blastopirellula retiformator</name>
    <dbReference type="NCBI Taxonomy" id="2527970"/>
    <lineage>
        <taxon>Bacteria</taxon>
        <taxon>Pseudomonadati</taxon>
        <taxon>Planctomycetota</taxon>
        <taxon>Planctomycetia</taxon>
        <taxon>Pirellulales</taxon>
        <taxon>Pirellulaceae</taxon>
        <taxon>Blastopirellula</taxon>
    </lineage>
</organism>
<dbReference type="EMBL" id="SJPF01000005">
    <property type="protein sequence ID" value="TWT30684.1"/>
    <property type="molecule type" value="Genomic_DNA"/>
</dbReference>
<evidence type="ECO:0000313" key="2">
    <source>
        <dbReference type="Proteomes" id="UP000318878"/>
    </source>
</evidence>
<reference evidence="1 2" key="1">
    <citation type="submission" date="2019-02" db="EMBL/GenBank/DDBJ databases">
        <title>Deep-cultivation of Planctomycetes and their phenomic and genomic characterization uncovers novel biology.</title>
        <authorList>
            <person name="Wiegand S."/>
            <person name="Jogler M."/>
            <person name="Boedeker C."/>
            <person name="Pinto D."/>
            <person name="Vollmers J."/>
            <person name="Rivas-Marin E."/>
            <person name="Kohn T."/>
            <person name="Peeters S.H."/>
            <person name="Heuer A."/>
            <person name="Rast P."/>
            <person name="Oberbeckmann S."/>
            <person name="Bunk B."/>
            <person name="Jeske O."/>
            <person name="Meyerdierks A."/>
            <person name="Storesund J.E."/>
            <person name="Kallscheuer N."/>
            <person name="Luecker S."/>
            <person name="Lage O.M."/>
            <person name="Pohl T."/>
            <person name="Merkel B.J."/>
            <person name="Hornburger P."/>
            <person name="Mueller R.-W."/>
            <person name="Bruemmer F."/>
            <person name="Labrenz M."/>
            <person name="Spormann A.M."/>
            <person name="Op Den Camp H."/>
            <person name="Overmann J."/>
            <person name="Amann R."/>
            <person name="Jetten M.S.M."/>
            <person name="Mascher T."/>
            <person name="Medema M.H."/>
            <person name="Devos D.P."/>
            <person name="Kaster A.-K."/>
            <person name="Ovreas L."/>
            <person name="Rohde M."/>
            <person name="Galperin M.Y."/>
            <person name="Jogler C."/>
        </authorList>
    </citation>
    <scope>NUCLEOTIDE SEQUENCE [LARGE SCALE GENOMIC DNA]</scope>
    <source>
        <strain evidence="1 2">Enr8</strain>
    </source>
</reference>
<proteinExistence type="predicted"/>
<keyword evidence="2" id="KW-1185">Reference proteome</keyword>